<dbReference type="SUPFAM" id="SSF53098">
    <property type="entry name" value="Ribonuclease H-like"/>
    <property type="match status" value="1"/>
</dbReference>
<dbReference type="Proteomes" id="UP000265515">
    <property type="component" value="Unassembled WGS sequence"/>
</dbReference>
<dbReference type="Pfam" id="PF04937">
    <property type="entry name" value="DUF659"/>
    <property type="match status" value="1"/>
</dbReference>
<dbReference type="AlphaFoldDB" id="A0A388K3F9"/>
<organism evidence="2 3">
    <name type="scientific">Chara braunii</name>
    <name type="common">Braun's stonewort</name>
    <dbReference type="NCBI Taxonomy" id="69332"/>
    <lineage>
        <taxon>Eukaryota</taxon>
        <taxon>Viridiplantae</taxon>
        <taxon>Streptophyta</taxon>
        <taxon>Charophyceae</taxon>
        <taxon>Charales</taxon>
        <taxon>Characeae</taxon>
        <taxon>Chara</taxon>
    </lineage>
</organism>
<dbReference type="PANTHER" id="PTHR32166:SF123">
    <property type="entry name" value="BED-TYPE DOMAIN-CONTAINING PROTEIN"/>
    <property type="match status" value="1"/>
</dbReference>
<reference evidence="2 3" key="1">
    <citation type="journal article" date="2018" name="Cell">
        <title>The Chara Genome: Secondary Complexity and Implications for Plant Terrestrialization.</title>
        <authorList>
            <person name="Nishiyama T."/>
            <person name="Sakayama H."/>
            <person name="Vries J.D."/>
            <person name="Buschmann H."/>
            <person name="Saint-Marcoux D."/>
            <person name="Ullrich K.K."/>
            <person name="Haas F.B."/>
            <person name="Vanderstraeten L."/>
            <person name="Becker D."/>
            <person name="Lang D."/>
            <person name="Vosolsobe S."/>
            <person name="Rombauts S."/>
            <person name="Wilhelmsson P.K.I."/>
            <person name="Janitza P."/>
            <person name="Kern R."/>
            <person name="Heyl A."/>
            <person name="Rumpler F."/>
            <person name="Villalobos L.I.A.C."/>
            <person name="Clay J.M."/>
            <person name="Skokan R."/>
            <person name="Toyoda A."/>
            <person name="Suzuki Y."/>
            <person name="Kagoshima H."/>
            <person name="Schijlen E."/>
            <person name="Tajeshwar N."/>
            <person name="Catarino B."/>
            <person name="Hetherington A.J."/>
            <person name="Saltykova A."/>
            <person name="Bonnot C."/>
            <person name="Breuninger H."/>
            <person name="Symeonidi A."/>
            <person name="Radhakrishnan G.V."/>
            <person name="Van Nieuwerburgh F."/>
            <person name="Deforce D."/>
            <person name="Chang C."/>
            <person name="Karol K.G."/>
            <person name="Hedrich R."/>
            <person name="Ulvskov P."/>
            <person name="Glockner G."/>
            <person name="Delwiche C.F."/>
            <person name="Petrasek J."/>
            <person name="Van de Peer Y."/>
            <person name="Friml J."/>
            <person name="Beilby M."/>
            <person name="Dolan L."/>
            <person name="Kohara Y."/>
            <person name="Sugano S."/>
            <person name="Fujiyama A."/>
            <person name="Delaux P.-M."/>
            <person name="Quint M."/>
            <person name="TheiBen G."/>
            <person name="Hagemann M."/>
            <person name="Harholt J."/>
            <person name="Dunand C."/>
            <person name="Zachgo S."/>
            <person name="Langdale J."/>
            <person name="Maumus F."/>
            <person name="Straeten D.V.D."/>
            <person name="Gould S.B."/>
            <person name="Rensing S.A."/>
        </authorList>
    </citation>
    <scope>NUCLEOTIDE SEQUENCE [LARGE SCALE GENOMIC DNA]</scope>
    <source>
        <strain evidence="2 3">S276</strain>
    </source>
</reference>
<dbReference type="InterPro" id="IPR007021">
    <property type="entry name" value="DUF659"/>
</dbReference>
<protein>
    <recommendedName>
        <fullName evidence="1">DUF659 domain-containing protein</fullName>
    </recommendedName>
</protein>
<evidence type="ECO:0000313" key="2">
    <source>
        <dbReference type="EMBL" id="GBG64577.1"/>
    </source>
</evidence>
<evidence type="ECO:0000259" key="1">
    <source>
        <dbReference type="Pfam" id="PF04937"/>
    </source>
</evidence>
<comment type="caution">
    <text evidence="2">The sequence shown here is derived from an EMBL/GenBank/DDBJ whole genome shotgun (WGS) entry which is preliminary data.</text>
</comment>
<keyword evidence="3" id="KW-1185">Reference proteome</keyword>
<proteinExistence type="predicted"/>
<dbReference type="EMBL" id="BFEA01000052">
    <property type="protein sequence ID" value="GBG64577.1"/>
    <property type="molecule type" value="Genomic_DNA"/>
</dbReference>
<name>A0A388K3F9_CHABU</name>
<dbReference type="OrthoDB" id="2442898at2759"/>
<dbReference type="OMA" id="CIRNATH"/>
<accession>A0A388K3F9</accession>
<dbReference type="PANTHER" id="PTHR32166">
    <property type="entry name" value="OSJNBA0013A04.12 PROTEIN"/>
    <property type="match status" value="1"/>
</dbReference>
<feature type="domain" description="DUF659" evidence="1">
    <location>
        <begin position="2"/>
        <end position="148"/>
    </location>
</feature>
<sequence>MRTKRLDGQCKLVGDDMMSLVRKWERTGCMLQMDGWSDRRNKTHLNVMVSSPVGTVFWKSVCMEGKEKNSTAYFKLLEGVIEEIGPQSIVGVVMDNARVCSKVGKMVEAKYLGIFSIGCTPHALDLALEDMYKRMDWMKKVVDKGNRVGKFVTNIDKVCAMFNRIANTQLKRPAVTRFATNFEMLEALKRGRTSLELCVENVEWVQKLVRVEQVEAFNAVTRTIVDSGFWDEVDKAIAVMEPVVKLLRLVDGPGATVSKVYFGMDEIVAQMRILDFLTEEEKLAVENILMDRWTFLTSELHCAAAFLDPEYRSLTMRDTEIREGFNIWVYSWAPPELLNQISRQVDYWVRGLGTFETQNAKEQAKLQTPALWWEVFGGSLYLLQP</sequence>
<dbReference type="InterPro" id="IPR012337">
    <property type="entry name" value="RNaseH-like_sf"/>
</dbReference>
<dbReference type="Gramene" id="GBG64577">
    <property type="protein sequence ID" value="GBG64577"/>
    <property type="gene ID" value="CBR_g45635"/>
</dbReference>
<evidence type="ECO:0000313" key="3">
    <source>
        <dbReference type="Proteomes" id="UP000265515"/>
    </source>
</evidence>
<gene>
    <name evidence="2" type="ORF">CBR_g45635</name>
</gene>